<dbReference type="InterPro" id="IPR038175">
    <property type="entry name" value="CBM21_dom_sf"/>
</dbReference>
<keyword evidence="3" id="KW-1185">Reference proteome</keyword>
<evidence type="ECO:0000313" key="3">
    <source>
        <dbReference type="Proteomes" id="UP000274131"/>
    </source>
</evidence>
<dbReference type="Gene3D" id="2.60.40.2440">
    <property type="entry name" value="Carbohydrate binding type-21 domain"/>
    <property type="match status" value="1"/>
</dbReference>
<evidence type="ECO:0000259" key="1">
    <source>
        <dbReference type="PROSITE" id="PS51159"/>
    </source>
</evidence>
<protein>
    <submittedName>
        <fullName evidence="4">CBM21 domain-containing protein</fullName>
    </submittedName>
</protein>
<gene>
    <name evidence="2" type="ORF">EVEC_LOCUS2535</name>
</gene>
<dbReference type="STRING" id="51028.A0A0N4UYZ8"/>
<reference evidence="4" key="1">
    <citation type="submission" date="2017-02" db="UniProtKB">
        <authorList>
            <consortium name="WormBaseParasite"/>
        </authorList>
    </citation>
    <scope>IDENTIFICATION</scope>
</reference>
<dbReference type="InterPro" id="IPR050782">
    <property type="entry name" value="PP1_regulatory_subunit_3"/>
</dbReference>
<dbReference type="EMBL" id="UXUI01007399">
    <property type="protein sequence ID" value="VDD87392.1"/>
    <property type="molecule type" value="Genomic_DNA"/>
</dbReference>
<organism evidence="4">
    <name type="scientific">Enterobius vermicularis</name>
    <name type="common">Human pinworm</name>
    <dbReference type="NCBI Taxonomy" id="51028"/>
    <lineage>
        <taxon>Eukaryota</taxon>
        <taxon>Metazoa</taxon>
        <taxon>Ecdysozoa</taxon>
        <taxon>Nematoda</taxon>
        <taxon>Chromadorea</taxon>
        <taxon>Rhabditida</taxon>
        <taxon>Spirurina</taxon>
        <taxon>Oxyuridomorpha</taxon>
        <taxon>Oxyuroidea</taxon>
        <taxon>Oxyuridae</taxon>
        <taxon>Enterobius</taxon>
    </lineage>
</organism>
<dbReference type="PANTHER" id="PTHR12307:SF36">
    <property type="entry name" value="GLYCOGEN-BINDING SUBUNIT 76A"/>
    <property type="match status" value="1"/>
</dbReference>
<dbReference type="AlphaFoldDB" id="A0A0N4UYZ8"/>
<name>A0A0N4UYZ8_ENTVE</name>
<feature type="domain" description="CBM21" evidence="1">
    <location>
        <begin position="230"/>
        <end position="330"/>
    </location>
</feature>
<dbReference type="WBParaSite" id="EVEC_0000282701-mRNA-1">
    <property type="protein sequence ID" value="EVEC_0000282701-mRNA-1"/>
    <property type="gene ID" value="EVEC_0000282701"/>
</dbReference>
<dbReference type="GO" id="GO:0008157">
    <property type="term" value="F:protein phosphatase 1 binding"/>
    <property type="evidence" value="ECO:0007669"/>
    <property type="project" value="TreeGrafter"/>
</dbReference>
<dbReference type="GO" id="GO:0000164">
    <property type="term" value="C:protein phosphatase type 1 complex"/>
    <property type="evidence" value="ECO:0007669"/>
    <property type="project" value="TreeGrafter"/>
</dbReference>
<accession>A0A0N4UYZ8</accession>
<evidence type="ECO:0000313" key="4">
    <source>
        <dbReference type="WBParaSite" id="EVEC_0000282701-mRNA-1"/>
    </source>
</evidence>
<reference evidence="2 3" key="2">
    <citation type="submission" date="2018-10" db="EMBL/GenBank/DDBJ databases">
        <authorList>
            <consortium name="Pathogen Informatics"/>
        </authorList>
    </citation>
    <scope>NUCLEOTIDE SEQUENCE [LARGE SCALE GENOMIC DNA]</scope>
</reference>
<dbReference type="PANTHER" id="PTHR12307">
    <property type="entry name" value="PROTEIN PHOSPHATASE 1 REGULATORY SUBUNIT"/>
    <property type="match status" value="1"/>
</dbReference>
<dbReference type="Proteomes" id="UP000274131">
    <property type="component" value="Unassembled WGS sequence"/>
</dbReference>
<dbReference type="PROSITE" id="PS51159">
    <property type="entry name" value="CBM21"/>
    <property type="match status" value="1"/>
</dbReference>
<dbReference type="GO" id="GO:2001069">
    <property type="term" value="F:glycogen binding"/>
    <property type="evidence" value="ECO:0007669"/>
    <property type="project" value="TreeGrafter"/>
</dbReference>
<proteinExistence type="predicted"/>
<evidence type="ECO:0000313" key="2">
    <source>
        <dbReference type="EMBL" id="VDD87392.1"/>
    </source>
</evidence>
<dbReference type="InterPro" id="IPR005036">
    <property type="entry name" value="CBM21_dom"/>
</dbReference>
<sequence length="356" mass="39558">MEVGVIHGIKLSPRISEILQKAYDDFNSINVGQNKLSQASTTASRLSSDCSFTEKERTTNLINNSCQVPSGPLGIKLQITIDDETDAEAFPKCHYLWSTNRRENCLQFSPLSTFSGTSVTSSEDSGFSEENQANEKSVKLLRTKSLPSALRSSANYGKPKKVRFADAFGLDLVQKAYYDCDESPEPLSACLSFNYFNSPFASTKSPMVNRVRSVTLNPINVPQRSEAEVSHLTRSQCICLRSLYITDTTLSGVIHVLNLAYDKQVFVRYTFDDWCLFSETRAVFNYSVGNDGAVDSFNFFLSLPNDLPSPTHFRWARYANSVFGTVLTALHIGIIMLGKITDLNVQKLVGVLQSLV</sequence>
<dbReference type="GO" id="GO:0005979">
    <property type="term" value="P:regulation of glycogen biosynthetic process"/>
    <property type="evidence" value="ECO:0007669"/>
    <property type="project" value="TreeGrafter"/>
</dbReference>
<dbReference type="OrthoDB" id="1881at2759"/>
<dbReference type="Pfam" id="PF03370">
    <property type="entry name" value="CBM_21"/>
    <property type="match status" value="1"/>
</dbReference>